<comment type="caution">
    <text evidence="1">The sequence shown here is derived from an EMBL/GenBank/DDBJ whole genome shotgun (WGS) entry which is preliminary data.</text>
</comment>
<dbReference type="Proteomes" id="UP000193411">
    <property type="component" value="Unassembled WGS sequence"/>
</dbReference>
<evidence type="ECO:0000313" key="2">
    <source>
        <dbReference type="Proteomes" id="UP000193411"/>
    </source>
</evidence>
<organism evidence="1 2">
    <name type="scientific">Catenaria anguillulae PL171</name>
    <dbReference type="NCBI Taxonomy" id="765915"/>
    <lineage>
        <taxon>Eukaryota</taxon>
        <taxon>Fungi</taxon>
        <taxon>Fungi incertae sedis</taxon>
        <taxon>Blastocladiomycota</taxon>
        <taxon>Blastocladiomycetes</taxon>
        <taxon>Blastocladiales</taxon>
        <taxon>Catenariaceae</taxon>
        <taxon>Catenaria</taxon>
    </lineage>
</organism>
<name>A0A1Y2HU53_9FUNG</name>
<reference evidence="1 2" key="1">
    <citation type="submission" date="2016-07" db="EMBL/GenBank/DDBJ databases">
        <title>Pervasive Adenine N6-methylation of Active Genes in Fungi.</title>
        <authorList>
            <consortium name="DOE Joint Genome Institute"/>
            <person name="Mondo S.J."/>
            <person name="Dannebaum R.O."/>
            <person name="Kuo R.C."/>
            <person name="Labutti K."/>
            <person name="Haridas S."/>
            <person name="Kuo A."/>
            <person name="Salamov A."/>
            <person name="Ahrendt S.R."/>
            <person name="Lipzen A."/>
            <person name="Sullivan W."/>
            <person name="Andreopoulos W.B."/>
            <person name="Clum A."/>
            <person name="Lindquist E."/>
            <person name="Daum C."/>
            <person name="Ramamoorthy G.K."/>
            <person name="Gryganskyi A."/>
            <person name="Culley D."/>
            <person name="Magnuson J.K."/>
            <person name="James T.Y."/>
            <person name="O'Malley M.A."/>
            <person name="Stajich J.E."/>
            <person name="Spatafora J.W."/>
            <person name="Visel A."/>
            <person name="Grigoriev I.V."/>
        </authorList>
    </citation>
    <scope>NUCLEOTIDE SEQUENCE [LARGE SCALE GENOMIC DNA]</scope>
    <source>
        <strain evidence="1 2">PL171</strain>
    </source>
</reference>
<gene>
    <name evidence="1" type="ORF">BCR44DRAFT_1430326</name>
</gene>
<dbReference type="AlphaFoldDB" id="A0A1Y2HU53"/>
<protein>
    <submittedName>
        <fullName evidence="1">Uncharacterized protein</fullName>
    </submittedName>
</protein>
<evidence type="ECO:0000313" key="1">
    <source>
        <dbReference type="EMBL" id="ORZ37494.1"/>
    </source>
</evidence>
<dbReference type="EMBL" id="MCFL01000012">
    <property type="protein sequence ID" value="ORZ37494.1"/>
    <property type="molecule type" value="Genomic_DNA"/>
</dbReference>
<accession>A0A1Y2HU53</accession>
<sequence>MRMAKEQVREGRVDGSNVRAVGDVRMASASAGVLAAEGDSCGKELLTTKGHKG</sequence>
<keyword evidence="2" id="KW-1185">Reference proteome</keyword>
<proteinExistence type="predicted"/>